<sequence length="130" mass="14659">MIVDKKHPLPFLDQQEFGSLLSSLTSIYNCIIMPKRAYSDISKIMIDFAAGVEDEMGSYWRSCSLSKKYKRDDAVGAVVSALIGLVEELADVEVEMSKMCVQTALIHPVIRSITKSKKVVPYKYVFDCER</sequence>
<name>A0A1C7NLD4_9FUNG</name>
<gene>
    <name evidence="1" type="ORF">A0J61_01979</name>
</gene>
<protein>
    <submittedName>
        <fullName evidence="1">Uncharacterized protein</fullName>
    </submittedName>
</protein>
<dbReference type="Proteomes" id="UP000093000">
    <property type="component" value="Unassembled WGS sequence"/>
</dbReference>
<proteinExistence type="predicted"/>
<dbReference type="AlphaFoldDB" id="A0A1C7NLD4"/>
<accession>A0A1C7NLD4</accession>
<keyword evidence="2" id="KW-1185">Reference proteome</keyword>
<comment type="caution">
    <text evidence="1">The sequence shown here is derived from an EMBL/GenBank/DDBJ whole genome shotgun (WGS) entry which is preliminary data.</text>
</comment>
<organism evidence="1 2">
    <name type="scientific">Choanephora cucurbitarum</name>
    <dbReference type="NCBI Taxonomy" id="101091"/>
    <lineage>
        <taxon>Eukaryota</taxon>
        <taxon>Fungi</taxon>
        <taxon>Fungi incertae sedis</taxon>
        <taxon>Mucoromycota</taxon>
        <taxon>Mucoromycotina</taxon>
        <taxon>Mucoromycetes</taxon>
        <taxon>Mucorales</taxon>
        <taxon>Mucorineae</taxon>
        <taxon>Choanephoraceae</taxon>
        <taxon>Choanephoroideae</taxon>
        <taxon>Choanephora</taxon>
    </lineage>
</organism>
<evidence type="ECO:0000313" key="1">
    <source>
        <dbReference type="EMBL" id="OBZ89971.1"/>
    </source>
</evidence>
<dbReference type="InParanoid" id="A0A1C7NLD4"/>
<evidence type="ECO:0000313" key="2">
    <source>
        <dbReference type="Proteomes" id="UP000093000"/>
    </source>
</evidence>
<dbReference type="EMBL" id="LUGH01000070">
    <property type="protein sequence ID" value="OBZ89971.1"/>
    <property type="molecule type" value="Genomic_DNA"/>
</dbReference>
<reference evidence="1 2" key="1">
    <citation type="submission" date="2016-03" db="EMBL/GenBank/DDBJ databases">
        <title>Choanephora cucurbitarum.</title>
        <authorList>
            <person name="Min B."/>
            <person name="Park H."/>
            <person name="Park J.-H."/>
            <person name="Shin H.-D."/>
            <person name="Choi I.-G."/>
        </authorList>
    </citation>
    <scope>NUCLEOTIDE SEQUENCE [LARGE SCALE GENOMIC DNA]</scope>
    <source>
        <strain evidence="1 2">KUS-F28377</strain>
    </source>
</reference>